<organism evidence="3 4">
    <name type="scientific">Coniochaeta hoffmannii</name>
    <dbReference type="NCBI Taxonomy" id="91930"/>
    <lineage>
        <taxon>Eukaryota</taxon>
        <taxon>Fungi</taxon>
        <taxon>Dikarya</taxon>
        <taxon>Ascomycota</taxon>
        <taxon>Pezizomycotina</taxon>
        <taxon>Sordariomycetes</taxon>
        <taxon>Sordariomycetidae</taxon>
        <taxon>Coniochaetales</taxon>
        <taxon>Coniochaetaceae</taxon>
        <taxon>Coniochaeta</taxon>
    </lineage>
</organism>
<dbReference type="EMBL" id="JANBVN010000227">
    <property type="protein sequence ID" value="KAJ9131974.1"/>
    <property type="molecule type" value="Genomic_DNA"/>
</dbReference>
<comment type="caution">
    <text evidence="3">The sequence shown here is derived from an EMBL/GenBank/DDBJ whole genome shotgun (WGS) entry which is preliminary data.</text>
</comment>
<evidence type="ECO:0000256" key="1">
    <source>
        <dbReference type="SAM" id="MobiDB-lite"/>
    </source>
</evidence>
<evidence type="ECO:0000256" key="2">
    <source>
        <dbReference type="SAM" id="Phobius"/>
    </source>
</evidence>
<keyword evidence="4" id="KW-1185">Reference proteome</keyword>
<evidence type="ECO:0000313" key="4">
    <source>
        <dbReference type="Proteomes" id="UP001174691"/>
    </source>
</evidence>
<protein>
    <recommendedName>
        <fullName evidence="5">Transmembrane protein</fullName>
    </recommendedName>
</protein>
<feature type="compositionally biased region" description="Polar residues" evidence="1">
    <location>
        <begin position="1"/>
        <end position="21"/>
    </location>
</feature>
<sequence>MAQVASTSPLQAHQAASTTTDGAPVAPVDGPNMSAFIGWSALAVILAAFTGVAIWAIIRAHKHKKEKYGKKAVEMQVRDAAVARITAAAEGRNAGADKV</sequence>
<feature type="region of interest" description="Disordered" evidence="1">
    <location>
        <begin position="1"/>
        <end position="25"/>
    </location>
</feature>
<evidence type="ECO:0008006" key="5">
    <source>
        <dbReference type="Google" id="ProtNLM"/>
    </source>
</evidence>
<gene>
    <name evidence="3" type="ORF">NKR19_g9441</name>
</gene>
<keyword evidence="2" id="KW-1133">Transmembrane helix</keyword>
<dbReference type="Proteomes" id="UP001174691">
    <property type="component" value="Unassembled WGS sequence"/>
</dbReference>
<dbReference type="AlphaFoldDB" id="A0AA38R3F5"/>
<proteinExistence type="predicted"/>
<keyword evidence="2" id="KW-0812">Transmembrane</keyword>
<feature type="transmembrane region" description="Helical" evidence="2">
    <location>
        <begin position="36"/>
        <end position="58"/>
    </location>
</feature>
<name>A0AA38R3F5_9PEZI</name>
<keyword evidence="2" id="KW-0472">Membrane</keyword>
<reference evidence="3" key="1">
    <citation type="submission" date="2022-07" db="EMBL/GenBank/DDBJ databases">
        <title>Fungi with potential for degradation of polypropylene.</title>
        <authorList>
            <person name="Gostincar C."/>
        </authorList>
    </citation>
    <scope>NUCLEOTIDE SEQUENCE</scope>
    <source>
        <strain evidence="3">EXF-13287</strain>
    </source>
</reference>
<accession>A0AA38R3F5</accession>
<evidence type="ECO:0000313" key="3">
    <source>
        <dbReference type="EMBL" id="KAJ9131974.1"/>
    </source>
</evidence>